<feature type="transmembrane region" description="Helical" evidence="1">
    <location>
        <begin position="127"/>
        <end position="150"/>
    </location>
</feature>
<feature type="transmembrane region" description="Helical" evidence="1">
    <location>
        <begin position="70"/>
        <end position="88"/>
    </location>
</feature>
<dbReference type="InterPro" id="IPR013099">
    <property type="entry name" value="K_chnl_dom"/>
</dbReference>
<dbReference type="Pfam" id="PF07885">
    <property type="entry name" value="Ion_trans_2"/>
    <property type="match status" value="1"/>
</dbReference>
<name>A0AAC9I2Y7_9FLAO</name>
<evidence type="ECO:0000313" key="4">
    <source>
        <dbReference type="Proteomes" id="UP000175968"/>
    </source>
</evidence>
<evidence type="ECO:0000313" key="3">
    <source>
        <dbReference type="EMBL" id="AOW09849.1"/>
    </source>
</evidence>
<dbReference type="SUPFAM" id="SSF81324">
    <property type="entry name" value="Voltage-gated potassium channels"/>
    <property type="match status" value="1"/>
</dbReference>
<feature type="transmembrane region" description="Helical" evidence="1">
    <location>
        <begin position="199"/>
        <end position="221"/>
    </location>
</feature>
<evidence type="ECO:0000259" key="2">
    <source>
        <dbReference type="Pfam" id="PF07885"/>
    </source>
</evidence>
<feature type="transmembrane region" description="Helical" evidence="1">
    <location>
        <begin position="44"/>
        <end position="63"/>
    </location>
</feature>
<accession>A0AAC9I2Y7</accession>
<dbReference type="AlphaFoldDB" id="A0AAC9I2Y7"/>
<dbReference type="KEGG" id="fgl:EM308_10210"/>
<keyword evidence="1" id="KW-0812">Transmembrane</keyword>
<gene>
    <name evidence="3" type="ORF">EM308_10210</name>
</gene>
<dbReference type="EMBL" id="CP017479">
    <property type="protein sequence ID" value="AOW09849.1"/>
    <property type="molecule type" value="Genomic_DNA"/>
</dbReference>
<dbReference type="Proteomes" id="UP000175968">
    <property type="component" value="Chromosome"/>
</dbReference>
<evidence type="ECO:0000256" key="1">
    <source>
        <dbReference type="SAM" id="Phobius"/>
    </source>
</evidence>
<organism evidence="3 4">
    <name type="scientific">Flavobacterium gilvum</name>
    <dbReference type="NCBI Taxonomy" id="1492737"/>
    <lineage>
        <taxon>Bacteria</taxon>
        <taxon>Pseudomonadati</taxon>
        <taxon>Bacteroidota</taxon>
        <taxon>Flavobacteriia</taxon>
        <taxon>Flavobacteriales</taxon>
        <taxon>Flavobacteriaceae</taxon>
        <taxon>Flavobacterium</taxon>
    </lineage>
</organism>
<keyword evidence="1" id="KW-0472">Membrane</keyword>
<feature type="transmembrane region" description="Helical" evidence="1">
    <location>
        <begin position="20"/>
        <end position="38"/>
    </location>
</feature>
<feature type="transmembrane region" description="Helical" evidence="1">
    <location>
        <begin position="94"/>
        <end position="115"/>
    </location>
</feature>
<dbReference type="RefSeq" id="WP_051877887.1">
    <property type="nucleotide sequence ID" value="NZ_CP017479.1"/>
</dbReference>
<reference evidence="3 4" key="1">
    <citation type="submission" date="2016-10" db="EMBL/GenBank/DDBJ databases">
        <title>Flavobacterium gilvum sp. nov., isolated from stream water.</title>
        <authorList>
            <person name="Shin S.-K."/>
            <person name="Cho Y.-J."/>
            <person name="Yi H."/>
        </authorList>
    </citation>
    <scope>NUCLEOTIDE SEQUENCE [LARGE SCALE GENOMIC DNA]</scope>
    <source>
        <strain evidence="3 4">EM1308</strain>
    </source>
</reference>
<feature type="domain" description="Potassium channel" evidence="2">
    <location>
        <begin position="172"/>
        <end position="220"/>
    </location>
</feature>
<keyword evidence="4" id="KW-1185">Reference proteome</keyword>
<proteinExistence type="predicted"/>
<keyword evidence="1" id="KW-1133">Transmembrane helix</keyword>
<dbReference type="Gene3D" id="1.10.287.70">
    <property type="match status" value="1"/>
</dbReference>
<sequence length="239" mass="27433">MIKQKKYLFLNHLWDKESGLSGMLVLLFIMHFILIPIFGSYSSFMVIINVFWMLFLIAGIISLSKSRKHTLLFIIILLLFVLFRWLSVFIQTPFVHLGDIVFTVLTFALLIYLVLLKVFEPGPITEYRVIGSIVVYMILANLWSVIYLFIYEHIPGAFQITLPPFESNTLQANFLYFSYITITTTGYGDIFPLHPAARALVQIEAIIGVLYPVILIGRLVSDANENKSKKKQEQSTDIN</sequence>
<protein>
    <recommendedName>
        <fullName evidence="2">Potassium channel domain-containing protein</fullName>
    </recommendedName>
</protein>